<name>A0A1E3QLA6_9ASCO</name>
<feature type="compositionally biased region" description="Polar residues" evidence="1">
    <location>
        <begin position="624"/>
        <end position="635"/>
    </location>
</feature>
<protein>
    <recommendedName>
        <fullName evidence="2">Arrestin C-terminal-like domain-containing protein</fullName>
    </recommendedName>
</protein>
<keyword evidence="4" id="KW-1185">Reference proteome</keyword>
<dbReference type="SMART" id="SM01017">
    <property type="entry name" value="Arrestin_C"/>
    <property type="match status" value="1"/>
</dbReference>
<dbReference type="STRING" id="984486.A0A1E3QLA6"/>
<dbReference type="RefSeq" id="XP_018983793.1">
    <property type="nucleotide sequence ID" value="XM_019132802.1"/>
</dbReference>
<proteinExistence type="predicted"/>
<dbReference type="OrthoDB" id="2333384at2759"/>
<dbReference type="GeneID" id="30150655"/>
<feature type="compositionally biased region" description="Low complexity" evidence="1">
    <location>
        <begin position="42"/>
        <end position="52"/>
    </location>
</feature>
<dbReference type="InterPro" id="IPR011022">
    <property type="entry name" value="Arrestin_C-like"/>
</dbReference>
<gene>
    <name evidence="3" type="ORF">BABINDRAFT_84617</name>
</gene>
<evidence type="ECO:0000259" key="2">
    <source>
        <dbReference type="SMART" id="SM01017"/>
    </source>
</evidence>
<evidence type="ECO:0000256" key="1">
    <source>
        <dbReference type="SAM" id="MobiDB-lite"/>
    </source>
</evidence>
<accession>A0A1E3QLA6</accession>
<reference evidence="4" key="1">
    <citation type="submission" date="2016-05" db="EMBL/GenBank/DDBJ databases">
        <title>Comparative genomics of biotechnologically important yeasts.</title>
        <authorList>
            <consortium name="DOE Joint Genome Institute"/>
            <person name="Riley R."/>
            <person name="Haridas S."/>
            <person name="Wolfe K.H."/>
            <person name="Lopes M.R."/>
            <person name="Hittinger C.T."/>
            <person name="Goker M."/>
            <person name="Salamov A."/>
            <person name="Wisecaver J."/>
            <person name="Long T.M."/>
            <person name="Aerts A.L."/>
            <person name="Barry K."/>
            <person name="Choi C."/>
            <person name="Clum A."/>
            <person name="Coughlan A.Y."/>
            <person name="Deshpande S."/>
            <person name="Douglass A.P."/>
            <person name="Hanson S.J."/>
            <person name="Klenk H.-P."/>
            <person name="Labutti K."/>
            <person name="Lapidus A."/>
            <person name="Lindquist E."/>
            <person name="Lipzen A."/>
            <person name="Meier-Kolthoff J.P."/>
            <person name="Ohm R.A."/>
            <person name="Otillar R.P."/>
            <person name="Pangilinan J."/>
            <person name="Peng Y."/>
            <person name="Rokas A."/>
            <person name="Rosa C.A."/>
            <person name="Scheuner C."/>
            <person name="Sibirny A.A."/>
            <person name="Slot J.C."/>
            <person name="Stielow J.B."/>
            <person name="Sun H."/>
            <person name="Kurtzman C.P."/>
            <person name="Blackwell M."/>
            <person name="Grigoriev I.V."/>
            <person name="Jeffries T.W."/>
        </authorList>
    </citation>
    <scope>NUCLEOTIDE SEQUENCE [LARGE SCALE GENOMIC DNA]</scope>
    <source>
        <strain evidence="4">NRRL Y-12698</strain>
    </source>
</reference>
<sequence length="1037" mass="114089">MESPRRPSFLSGIIKRRGSSAADDPLMNKSIPMEVPGRRQRSSSLTQSLKLKSLSPKRSIECDERAHTTPISAESVAQAQRELSEFASNKGNIKAPTPTPITLGPLPMNVALAKFIDRHHLKSPQNLELFAGTASSARRLCSNTIDISLSSYNEHIYVPSNISSSTNYNDDAETEAPEEDIERVSSPSPESTRFHICSPLYLNSQVETDSPVVHGFVVIVTVKSATTVDSLTVLLNTAAKTLWPQGMPYNKSKLIDYTRIGACEWRMKLADHDCFIGEDGETVPGEGNQRELMKYRLMGPKDVTKDETDTSFPRENVIASTNEDSQTKQGIYIFLLPILFPATLPETSYSPNGALNHTLNVAVLTIVSDKARAYHARCHIPVVKLPPSQSISTLNKPVYVNKVWNDSLNYEISFPNKYISLGSTDTVLNIKLIPLVKKLVIKRVRVNITEKISYFALYKGEHYEYEQGTETFPDYTIPAKQKYKDRVVSLYEVRTTPGGDKRGLKKSKKKAKKPAMSEEVVSCFNDNLLSLCFDGGTESVPVHDLPSSRKGKPKAPESEVATFNHLGKNRGSQDVIISEPISIDIPLSFGVEAVEEDLPEKTRHVLGSSNSLEIKRNPSATFTTQANRSRANSVNDLAPPPSLPSTNGRHLGHFKRILHRHHEPDSADSLAALTSSAEMTKAREDYVLYPDTNSKFMKISHRIQIAFRISKLQKQLNPFWSDSLSTSADVPKHIEKLHHYEVMIDSPIVILSKDCPLEATTLPQYLESGFDLTATDTASSSSSSTGGVRFKEPDYQSVPTCDSDSFSSVSAPLAKPKMAIRHFDPEVYIPPLGEELPTFEEAVTCTLPGSPFGSPNSRYSVDYSNMAVISPVSSLGSSLYSRNGSVSGPTPSSAPGMYNNLDFLMCVNDRADDTGGNVIPELSHLKQALSGSFSTAPLGRPTGGSHESLDSDNEADGELFNIDEEDHPPSYAELVPLISPLLVPVETNDSVVTRTITLCQPMSSTLTLDAYGQSIDLIQESMQNHEIHSTGMYHSYR</sequence>
<evidence type="ECO:0000313" key="4">
    <source>
        <dbReference type="Proteomes" id="UP000094336"/>
    </source>
</evidence>
<feature type="region of interest" description="Disordered" evidence="1">
    <location>
        <begin position="163"/>
        <end position="190"/>
    </location>
</feature>
<dbReference type="EMBL" id="KV454435">
    <property type="protein sequence ID" value="ODQ78465.1"/>
    <property type="molecule type" value="Genomic_DNA"/>
</dbReference>
<organism evidence="3 4">
    <name type="scientific">Babjeviella inositovora NRRL Y-12698</name>
    <dbReference type="NCBI Taxonomy" id="984486"/>
    <lineage>
        <taxon>Eukaryota</taxon>
        <taxon>Fungi</taxon>
        <taxon>Dikarya</taxon>
        <taxon>Ascomycota</taxon>
        <taxon>Saccharomycotina</taxon>
        <taxon>Pichiomycetes</taxon>
        <taxon>Serinales incertae sedis</taxon>
        <taxon>Babjeviella</taxon>
    </lineage>
</organism>
<feature type="domain" description="Arrestin C-terminal-like" evidence="2">
    <location>
        <begin position="404"/>
        <end position="755"/>
    </location>
</feature>
<feature type="region of interest" description="Disordered" evidence="1">
    <location>
        <begin position="1"/>
        <end position="52"/>
    </location>
</feature>
<evidence type="ECO:0000313" key="3">
    <source>
        <dbReference type="EMBL" id="ODQ78465.1"/>
    </source>
</evidence>
<feature type="region of interest" description="Disordered" evidence="1">
    <location>
        <begin position="624"/>
        <end position="649"/>
    </location>
</feature>
<dbReference type="AlphaFoldDB" id="A0A1E3QLA6"/>
<dbReference type="Proteomes" id="UP000094336">
    <property type="component" value="Unassembled WGS sequence"/>
</dbReference>
<feature type="compositionally biased region" description="Acidic residues" evidence="1">
    <location>
        <begin position="170"/>
        <end position="181"/>
    </location>
</feature>